<protein>
    <submittedName>
        <fullName evidence="1">Uncharacterized protein</fullName>
    </submittedName>
</protein>
<reference evidence="1" key="1">
    <citation type="submission" date="2016-07" db="EMBL/GenBank/DDBJ databases">
        <title>Comparative genomics of the Campylobacter concisus group.</title>
        <authorList>
            <person name="Miller W.G."/>
            <person name="Yee E."/>
            <person name="Chapman M.H."/>
            <person name="Huynh S."/>
            <person name="Bono J.L."/>
            <person name="On S.L.W."/>
            <person name="StLeger J."/>
            <person name="Foster G."/>
            <person name="Parker C.T."/>
        </authorList>
    </citation>
    <scope>NUCLEOTIDE SEQUENCE</scope>
    <source>
        <strain evidence="1">525.92</strain>
    </source>
</reference>
<evidence type="ECO:0000313" key="1">
    <source>
        <dbReference type="EMBL" id="EAU00032.1"/>
    </source>
</evidence>
<name>A7GX81_CAMC5</name>
<accession>A7GX81</accession>
<organism evidence="1 2">
    <name type="scientific">Campylobacter curvus (strain 525.92)</name>
    <dbReference type="NCBI Taxonomy" id="360105"/>
    <lineage>
        <taxon>Bacteria</taxon>
        <taxon>Pseudomonadati</taxon>
        <taxon>Campylobacterota</taxon>
        <taxon>Epsilonproteobacteria</taxon>
        <taxon>Campylobacterales</taxon>
        <taxon>Campylobacteraceae</taxon>
        <taxon>Campylobacter</taxon>
    </lineage>
</organism>
<gene>
    <name evidence="1" type="ORF">CCV52592_0955</name>
</gene>
<dbReference type="HOGENOM" id="CLU_2987969_0_0_7"/>
<evidence type="ECO:0000313" key="2">
    <source>
        <dbReference type="Proteomes" id="UP000006380"/>
    </source>
</evidence>
<sequence>MQNIISKIIAFSKQLVTDTKERANTNRRFRGYKKADFEAFKRGELEAEPLGKDWEYI</sequence>
<proteinExistence type="predicted"/>
<dbReference type="KEGG" id="ccv:CCV52592_0955"/>
<keyword evidence="2" id="KW-1185">Reference proteome</keyword>
<dbReference type="Proteomes" id="UP000006380">
    <property type="component" value="Chromosome"/>
</dbReference>
<dbReference type="RefSeq" id="WP_009650063.1">
    <property type="nucleotide sequence ID" value="NC_009715.2"/>
</dbReference>
<dbReference type="AlphaFoldDB" id="A7GX81"/>
<dbReference type="EMBL" id="CP000767">
    <property type="protein sequence ID" value="EAU00032.1"/>
    <property type="molecule type" value="Genomic_DNA"/>
</dbReference>